<evidence type="ECO:0000256" key="1">
    <source>
        <dbReference type="SAM" id="SignalP"/>
    </source>
</evidence>
<reference evidence="2" key="2">
    <citation type="submission" date="2020-10" db="EMBL/GenBank/DDBJ databases">
        <title>Mucilaginibacter sp. nov., isolated from soil.</title>
        <authorList>
            <person name="Jeon C.O."/>
        </authorList>
    </citation>
    <scope>NUCLEOTIDE SEQUENCE</scope>
    <source>
        <strain evidence="2">R11</strain>
    </source>
</reference>
<evidence type="ECO:0000313" key="2">
    <source>
        <dbReference type="EMBL" id="NCD71546.1"/>
    </source>
</evidence>
<sequence>MNLAQAMKIFLSICTVVLMACHSLKPTQMQQGISGYVYRQSGNQMPGPNRAPQKPQGLKCDLYIYQPTKLNRATGSTTIFTTVSSKLVLVVHTDSTGHYKANLPTGRYSVFISTDKHEFFADESDGEGILNPIEVLEGKVTERNWVYRKGAAY</sequence>
<keyword evidence="1" id="KW-0732">Signal</keyword>
<reference evidence="2" key="1">
    <citation type="submission" date="2020-01" db="EMBL/GenBank/DDBJ databases">
        <authorList>
            <person name="Seo Y.L."/>
        </authorList>
    </citation>
    <scope>NUCLEOTIDE SEQUENCE</scope>
    <source>
        <strain evidence="2">R11</strain>
    </source>
</reference>
<feature type="signal peptide" evidence="1">
    <location>
        <begin position="1"/>
        <end position="20"/>
    </location>
</feature>
<keyword evidence="3" id="KW-1185">Reference proteome</keyword>
<name>A0A966DVK1_9SPHI</name>
<dbReference type="RefSeq" id="WP_166587493.1">
    <property type="nucleotide sequence ID" value="NZ_WWEO01000044.1"/>
</dbReference>
<evidence type="ECO:0000313" key="3">
    <source>
        <dbReference type="Proteomes" id="UP000638732"/>
    </source>
</evidence>
<organism evidence="2 3">
    <name type="scientific">Mucilaginibacter agri</name>
    <dbReference type="NCBI Taxonomy" id="2695265"/>
    <lineage>
        <taxon>Bacteria</taxon>
        <taxon>Pseudomonadati</taxon>
        <taxon>Bacteroidota</taxon>
        <taxon>Sphingobacteriia</taxon>
        <taxon>Sphingobacteriales</taxon>
        <taxon>Sphingobacteriaceae</taxon>
        <taxon>Mucilaginibacter</taxon>
    </lineage>
</organism>
<dbReference type="AlphaFoldDB" id="A0A966DVK1"/>
<dbReference type="Proteomes" id="UP000638732">
    <property type="component" value="Unassembled WGS sequence"/>
</dbReference>
<proteinExistence type="predicted"/>
<dbReference type="EMBL" id="WWEO01000044">
    <property type="protein sequence ID" value="NCD71546.1"/>
    <property type="molecule type" value="Genomic_DNA"/>
</dbReference>
<comment type="caution">
    <text evidence="2">The sequence shown here is derived from an EMBL/GenBank/DDBJ whole genome shotgun (WGS) entry which is preliminary data.</text>
</comment>
<feature type="chain" id="PRO_5038137376" description="Carboxypeptidase regulatory-like domain-containing protein" evidence="1">
    <location>
        <begin position="21"/>
        <end position="153"/>
    </location>
</feature>
<gene>
    <name evidence="2" type="ORF">GSY63_19425</name>
</gene>
<evidence type="ECO:0008006" key="4">
    <source>
        <dbReference type="Google" id="ProtNLM"/>
    </source>
</evidence>
<protein>
    <recommendedName>
        <fullName evidence="4">Carboxypeptidase regulatory-like domain-containing protein</fullName>
    </recommendedName>
</protein>
<accession>A0A966DVK1</accession>